<proteinExistence type="predicted"/>
<sequence>MKKINSLILGIISLSFIGCSSTPKCSDAVTKDLVIDIAKNELKEQGLNSLISKLQFEIEAIRTTKHDKSIDRYECAANFKMIGNDDLRTLPITYTVESTDKKDEFYVDVYGF</sequence>
<accession>A0AAE7E7Y1</accession>
<dbReference type="RefSeq" id="WP_129011255.1">
    <property type="nucleotide sequence ID" value="NZ_CP053835.1"/>
</dbReference>
<evidence type="ECO:0008006" key="3">
    <source>
        <dbReference type="Google" id="ProtNLM"/>
    </source>
</evidence>
<reference evidence="1 2" key="1">
    <citation type="submission" date="2020-05" db="EMBL/GenBank/DDBJ databases">
        <title>Complete genome sequencing of Campylobacter and Arcobacter type strains.</title>
        <authorList>
            <person name="Miller W.G."/>
            <person name="Yee E."/>
        </authorList>
    </citation>
    <scope>NUCLEOTIDE SEQUENCE [LARGE SCALE GENOMIC DNA]</scope>
    <source>
        <strain evidence="1 2">LMG 25694</strain>
    </source>
</reference>
<dbReference type="PROSITE" id="PS51257">
    <property type="entry name" value="PROKAR_LIPOPROTEIN"/>
    <property type="match status" value="1"/>
</dbReference>
<evidence type="ECO:0000313" key="1">
    <source>
        <dbReference type="EMBL" id="QKF78229.1"/>
    </source>
</evidence>
<evidence type="ECO:0000313" key="2">
    <source>
        <dbReference type="Proteomes" id="UP000503313"/>
    </source>
</evidence>
<dbReference type="EMBL" id="CP053835">
    <property type="protein sequence ID" value="QKF78229.1"/>
    <property type="molecule type" value="Genomic_DNA"/>
</dbReference>
<protein>
    <recommendedName>
        <fullName evidence="3">Lipoprotein</fullName>
    </recommendedName>
</protein>
<gene>
    <name evidence="1" type="ORF">ADFLV_2221</name>
</gene>
<name>A0AAE7E7Y1_9BACT</name>
<organism evidence="1 2">
    <name type="scientific">Arcobacter defluvii</name>
    <dbReference type="NCBI Taxonomy" id="873191"/>
    <lineage>
        <taxon>Bacteria</taxon>
        <taxon>Pseudomonadati</taxon>
        <taxon>Campylobacterota</taxon>
        <taxon>Epsilonproteobacteria</taxon>
        <taxon>Campylobacterales</taxon>
        <taxon>Arcobacteraceae</taxon>
        <taxon>Arcobacter</taxon>
    </lineage>
</organism>
<dbReference type="Proteomes" id="UP000503313">
    <property type="component" value="Chromosome"/>
</dbReference>
<keyword evidence="2" id="KW-1185">Reference proteome</keyword>
<dbReference type="KEGG" id="adz:ADFLV_2221"/>
<dbReference type="AlphaFoldDB" id="A0AAE7E7Y1"/>